<reference evidence="8" key="3">
    <citation type="submission" date="2016-03" db="UniProtKB">
        <authorList>
            <consortium name="EnsemblProtists"/>
        </authorList>
    </citation>
    <scope>IDENTIFICATION</scope>
</reference>
<reference evidence="7 9" key="1">
    <citation type="journal article" date="2012" name="Nature">
        <title>Algal genomes reveal evolutionary mosaicism and the fate of nucleomorphs.</title>
        <authorList>
            <consortium name="DOE Joint Genome Institute"/>
            <person name="Curtis B.A."/>
            <person name="Tanifuji G."/>
            <person name="Burki F."/>
            <person name="Gruber A."/>
            <person name="Irimia M."/>
            <person name="Maruyama S."/>
            <person name="Arias M.C."/>
            <person name="Ball S.G."/>
            <person name="Gile G.H."/>
            <person name="Hirakawa Y."/>
            <person name="Hopkins J.F."/>
            <person name="Kuo A."/>
            <person name="Rensing S.A."/>
            <person name="Schmutz J."/>
            <person name="Symeonidi A."/>
            <person name="Elias M."/>
            <person name="Eveleigh R.J."/>
            <person name="Herman E.K."/>
            <person name="Klute M.J."/>
            <person name="Nakayama T."/>
            <person name="Obornik M."/>
            <person name="Reyes-Prieto A."/>
            <person name="Armbrust E.V."/>
            <person name="Aves S.J."/>
            <person name="Beiko R.G."/>
            <person name="Coutinho P."/>
            <person name="Dacks J.B."/>
            <person name="Durnford D.G."/>
            <person name="Fast N.M."/>
            <person name="Green B.R."/>
            <person name="Grisdale C.J."/>
            <person name="Hempel F."/>
            <person name="Henrissat B."/>
            <person name="Hoppner M.P."/>
            <person name="Ishida K."/>
            <person name="Kim E."/>
            <person name="Koreny L."/>
            <person name="Kroth P.G."/>
            <person name="Liu Y."/>
            <person name="Malik S.B."/>
            <person name="Maier U.G."/>
            <person name="McRose D."/>
            <person name="Mock T."/>
            <person name="Neilson J.A."/>
            <person name="Onodera N.T."/>
            <person name="Poole A.M."/>
            <person name="Pritham E.J."/>
            <person name="Richards T.A."/>
            <person name="Rocap G."/>
            <person name="Roy S.W."/>
            <person name="Sarai C."/>
            <person name="Schaack S."/>
            <person name="Shirato S."/>
            <person name="Slamovits C.H."/>
            <person name="Spencer D.F."/>
            <person name="Suzuki S."/>
            <person name="Worden A.Z."/>
            <person name="Zauner S."/>
            <person name="Barry K."/>
            <person name="Bell C."/>
            <person name="Bharti A.K."/>
            <person name="Crow J.A."/>
            <person name="Grimwood J."/>
            <person name="Kramer R."/>
            <person name="Lindquist E."/>
            <person name="Lucas S."/>
            <person name="Salamov A."/>
            <person name="McFadden G.I."/>
            <person name="Lane C.E."/>
            <person name="Keeling P.J."/>
            <person name="Gray M.W."/>
            <person name="Grigoriev I.V."/>
            <person name="Archibald J.M."/>
        </authorList>
    </citation>
    <scope>NUCLEOTIDE SEQUENCE</scope>
    <source>
        <strain evidence="7 9">CCMP2712</strain>
    </source>
</reference>
<dbReference type="AlphaFoldDB" id="L1IND8"/>
<dbReference type="PANTHER" id="PTHR12770">
    <property type="entry name" value="RUS1 FAMILY PROTEIN C16ORF58"/>
    <property type="match status" value="1"/>
</dbReference>
<dbReference type="EMBL" id="JH993059">
    <property type="protein sequence ID" value="EKX37414.1"/>
    <property type="molecule type" value="Genomic_DNA"/>
</dbReference>
<dbReference type="Pfam" id="PF04884">
    <property type="entry name" value="UVB_sens_prot"/>
    <property type="match status" value="1"/>
</dbReference>
<reference evidence="9" key="2">
    <citation type="submission" date="2012-11" db="EMBL/GenBank/DDBJ databases">
        <authorList>
            <person name="Kuo A."/>
            <person name="Curtis B.A."/>
            <person name="Tanifuji G."/>
            <person name="Burki F."/>
            <person name="Gruber A."/>
            <person name="Irimia M."/>
            <person name="Maruyama S."/>
            <person name="Arias M.C."/>
            <person name="Ball S.G."/>
            <person name="Gile G.H."/>
            <person name="Hirakawa Y."/>
            <person name="Hopkins J.F."/>
            <person name="Rensing S.A."/>
            <person name="Schmutz J."/>
            <person name="Symeonidi A."/>
            <person name="Elias M."/>
            <person name="Eveleigh R.J."/>
            <person name="Herman E.K."/>
            <person name="Klute M.J."/>
            <person name="Nakayama T."/>
            <person name="Obornik M."/>
            <person name="Reyes-Prieto A."/>
            <person name="Armbrust E.V."/>
            <person name="Aves S.J."/>
            <person name="Beiko R.G."/>
            <person name="Coutinho P."/>
            <person name="Dacks J.B."/>
            <person name="Durnford D.G."/>
            <person name="Fast N.M."/>
            <person name="Green B.R."/>
            <person name="Grisdale C."/>
            <person name="Hempe F."/>
            <person name="Henrissat B."/>
            <person name="Hoppner M.P."/>
            <person name="Ishida K.-I."/>
            <person name="Kim E."/>
            <person name="Koreny L."/>
            <person name="Kroth P.G."/>
            <person name="Liu Y."/>
            <person name="Malik S.-B."/>
            <person name="Maier U.G."/>
            <person name="McRose D."/>
            <person name="Mock T."/>
            <person name="Neilson J.A."/>
            <person name="Onodera N.T."/>
            <person name="Poole A.M."/>
            <person name="Pritham E.J."/>
            <person name="Richards T.A."/>
            <person name="Rocap G."/>
            <person name="Roy S.W."/>
            <person name="Sarai C."/>
            <person name="Schaack S."/>
            <person name="Shirato S."/>
            <person name="Slamovits C.H."/>
            <person name="Spencer D.F."/>
            <person name="Suzuki S."/>
            <person name="Worden A.Z."/>
            <person name="Zauner S."/>
            <person name="Barry K."/>
            <person name="Bell C."/>
            <person name="Bharti A.K."/>
            <person name="Crow J.A."/>
            <person name="Grimwood J."/>
            <person name="Kramer R."/>
            <person name="Lindquist E."/>
            <person name="Lucas S."/>
            <person name="Salamov A."/>
            <person name="McFadden G.I."/>
            <person name="Lane C.E."/>
            <person name="Keeling P.J."/>
            <person name="Gray M.W."/>
            <person name="Grigoriev I.V."/>
            <person name="Archibald J.M."/>
        </authorList>
    </citation>
    <scope>NUCLEOTIDE SEQUENCE</scope>
    <source>
        <strain evidence="9">CCMP2712</strain>
    </source>
</reference>
<dbReference type="HOGENOM" id="CLU_840583_0_0_1"/>
<accession>L1IND8</accession>
<protein>
    <recommendedName>
        <fullName evidence="6">Protein root UVB sensitive/RUS domain-containing protein</fullName>
    </recommendedName>
</protein>
<evidence type="ECO:0000256" key="1">
    <source>
        <dbReference type="ARBA" id="ARBA00004370"/>
    </source>
</evidence>
<evidence type="ECO:0000313" key="8">
    <source>
        <dbReference type="EnsemblProtists" id="EKX37414"/>
    </source>
</evidence>
<comment type="similarity">
    <text evidence="2">Belongs to the RUS1 family.</text>
</comment>
<keyword evidence="9" id="KW-1185">Reference proteome</keyword>
<comment type="subcellular location">
    <subcellularLocation>
        <location evidence="1">Membrane</location>
    </subcellularLocation>
</comment>
<proteinExistence type="inferred from homology"/>
<keyword evidence="5" id="KW-0472">Membrane</keyword>
<dbReference type="OrthoDB" id="364779at2759"/>
<evidence type="ECO:0000256" key="2">
    <source>
        <dbReference type="ARBA" id="ARBA00007558"/>
    </source>
</evidence>
<dbReference type="RefSeq" id="XP_005824394.1">
    <property type="nucleotide sequence ID" value="XM_005824337.1"/>
</dbReference>
<evidence type="ECO:0000256" key="4">
    <source>
        <dbReference type="ARBA" id="ARBA00022989"/>
    </source>
</evidence>
<evidence type="ECO:0000313" key="9">
    <source>
        <dbReference type="Proteomes" id="UP000011087"/>
    </source>
</evidence>
<dbReference type="Proteomes" id="UP000011087">
    <property type="component" value="Unassembled WGS sequence"/>
</dbReference>
<dbReference type="InterPro" id="IPR054549">
    <property type="entry name" value="UVB_sens_RUS_dom"/>
</dbReference>
<evidence type="ECO:0000256" key="3">
    <source>
        <dbReference type="ARBA" id="ARBA00022692"/>
    </source>
</evidence>
<dbReference type="GeneID" id="17294155"/>
<dbReference type="PaxDb" id="55529-EKX37414"/>
<dbReference type="InterPro" id="IPR006968">
    <property type="entry name" value="RUS_fam"/>
</dbReference>
<dbReference type="PANTHER" id="PTHR12770:SF31">
    <property type="entry name" value="RUS FAMILY MEMBER 1"/>
    <property type="match status" value="1"/>
</dbReference>
<dbReference type="KEGG" id="gtt:GUITHDRAFT_89666"/>
<evidence type="ECO:0000256" key="5">
    <source>
        <dbReference type="ARBA" id="ARBA00023136"/>
    </source>
</evidence>
<evidence type="ECO:0000259" key="6">
    <source>
        <dbReference type="Pfam" id="PF04884"/>
    </source>
</evidence>
<feature type="domain" description="Protein root UVB sensitive/RUS" evidence="6">
    <location>
        <begin position="123"/>
        <end position="294"/>
    </location>
</feature>
<dbReference type="EnsemblProtists" id="EKX37414">
    <property type="protein sequence ID" value="EKX37414"/>
    <property type="gene ID" value="GUITHDRAFT_89666"/>
</dbReference>
<sequence>MGSDSRRCVLKGSRCGACLAVFGLFVLCLQFELAASFRLTALYRFDRSSGKKSKTEPPAAGGVKRHLDSSMLPDVSLATDAVLASEMRFGSKGEELSYYFKDGQRSDGGVGEGGASSGMLKLKRIMYATFLPSGYPASLPDEYTKYQAFNLLQDLSSNLRGILSTQKILEGMGVGKAGVTSLAATMQWMARDGSSMLGGLLFTAFASSSFGIDIKRWRLFADLINDVALLLDMLAPAYPDLFLPIICLSSVFKAMCGVAAGACNTAIVQHWAARGNIADVGAKTGAQHTFVSVLVCHPDGILKYECLMMPQALPMGFLFAQAANSSLQSLW</sequence>
<dbReference type="GO" id="GO:0016020">
    <property type="term" value="C:membrane"/>
    <property type="evidence" value="ECO:0007669"/>
    <property type="project" value="UniProtKB-SubCell"/>
</dbReference>
<organism evidence="7">
    <name type="scientific">Guillardia theta (strain CCMP2712)</name>
    <name type="common">Cryptophyte</name>
    <dbReference type="NCBI Taxonomy" id="905079"/>
    <lineage>
        <taxon>Eukaryota</taxon>
        <taxon>Cryptophyceae</taxon>
        <taxon>Pyrenomonadales</taxon>
        <taxon>Geminigeraceae</taxon>
        <taxon>Guillardia</taxon>
    </lineage>
</organism>
<dbReference type="eggNOG" id="KOG4249">
    <property type="taxonomic scope" value="Eukaryota"/>
</dbReference>
<keyword evidence="4" id="KW-1133">Transmembrane helix</keyword>
<evidence type="ECO:0000313" key="7">
    <source>
        <dbReference type="EMBL" id="EKX37414.1"/>
    </source>
</evidence>
<keyword evidence="3" id="KW-0812">Transmembrane</keyword>
<gene>
    <name evidence="7" type="ORF">GUITHDRAFT_89666</name>
</gene>
<name>L1IND8_GUITC</name>